<dbReference type="RefSeq" id="WP_251873988.1">
    <property type="nucleotide sequence ID" value="NZ_CP098755.1"/>
</dbReference>
<dbReference type="EMBL" id="CP098755">
    <property type="protein sequence ID" value="USG66883.1"/>
    <property type="molecule type" value="Genomic_DNA"/>
</dbReference>
<accession>A0ABY4WIA8</accession>
<evidence type="ECO:0000313" key="2">
    <source>
        <dbReference type="Proteomes" id="UP001056500"/>
    </source>
</evidence>
<evidence type="ECO:0000313" key="1">
    <source>
        <dbReference type="EMBL" id="USG66883.1"/>
    </source>
</evidence>
<protein>
    <submittedName>
        <fullName evidence="1">Uncharacterized protein</fullName>
    </submittedName>
</protein>
<proteinExistence type="predicted"/>
<organism evidence="1 2">
    <name type="scientific">Brevibacillus ruminantium</name>
    <dbReference type="NCBI Taxonomy" id="2950604"/>
    <lineage>
        <taxon>Bacteria</taxon>
        <taxon>Bacillati</taxon>
        <taxon>Bacillota</taxon>
        <taxon>Bacilli</taxon>
        <taxon>Bacillales</taxon>
        <taxon>Paenibacillaceae</taxon>
        <taxon>Brevibacillus</taxon>
    </lineage>
</organism>
<sequence length="68" mass="8015">MIETIVVPVDKKMRRVPVLTAQHLQVYKWIVSGTDVNEVVKDRKMRRYVNELCRLGWLESRADKRTCG</sequence>
<dbReference type="Proteomes" id="UP001056500">
    <property type="component" value="Chromosome"/>
</dbReference>
<gene>
    <name evidence="1" type="ORF">NDK47_06175</name>
</gene>
<keyword evidence="2" id="KW-1185">Reference proteome</keyword>
<reference evidence="1" key="1">
    <citation type="submission" date="2022-06" db="EMBL/GenBank/DDBJ databases">
        <title>Genome sequencing of Brevibacillus sp. BB3-R1.</title>
        <authorList>
            <person name="Heo J."/>
            <person name="Lee D."/>
            <person name="Won M."/>
            <person name="Han B.-H."/>
            <person name="Hong S.-B."/>
            <person name="Kwon S.-W."/>
        </authorList>
    </citation>
    <scope>NUCLEOTIDE SEQUENCE</scope>
    <source>
        <strain evidence="1">BB3-R1</strain>
    </source>
</reference>
<name>A0ABY4WIA8_9BACL</name>